<dbReference type="Pfam" id="PF06841">
    <property type="entry name" value="Phage_T4_gp19"/>
    <property type="match status" value="1"/>
</dbReference>
<dbReference type="NCBIfam" id="TIGR02241">
    <property type="entry name" value="conserved hypothetical phage tail region protein"/>
    <property type="match status" value="1"/>
</dbReference>
<dbReference type="PANTHER" id="PTHR38009:SF1">
    <property type="entry name" value="CONSERVED HYPOTHETICAL PHAGE TAIL PROTEIN"/>
    <property type="match status" value="1"/>
</dbReference>
<dbReference type="EMBL" id="CP038266">
    <property type="protein sequence ID" value="QBR89194.1"/>
    <property type="molecule type" value="Genomic_DNA"/>
</dbReference>
<dbReference type="InterPro" id="IPR010667">
    <property type="entry name" value="Phage_T4_Gp19"/>
</dbReference>
<keyword evidence="2" id="KW-1185">Reference proteome</keyword>
<gene>
    <name evidence="1" type="ORF">E4K62_11165</name>
</gene>
<sequence>MALDVETAVSVRYVVELDDAELGAFTGCEGLGVEVVLESREEGGNNSFVWQFPTRLKYPNVKLSRPLGPESEKVLQWLLSVTTGFTRSAGTIRAMTASGDAIAAWSLVDVVPVRWTGPSFAPDQPKVVTETLEIAHHGFTDTNSKY</sequence>
<organism evidence="1 2">
    <name type="scientific">Microbacterium wangchenii</name>
    <dbReference type="NCBI Taxonomy" id="2541726"/>
    <lineage>
        <taxon>Bacteria</taxon>
        <taxon>Bacillati</taxon>
        <taxon>Actinomycetota</taxon>
        <taxon>Actinomycetes</taxon>
        <taxon>Micrococcales</taxon>
        <taxon>Microbacteriaceae</taxon>
        <taxon>Microbacterium</taxon>
    </lineage>
</organism>
<proteinExistence type="predicted"/>
<dbReference type="PANTHER" id="PTHR38009">
    <property type="entry name" value="CONSERVED HYPOTHETICAL PHAGE TAIL PROTEIN"/>
    <property type="match status" value="1"/>
</dbReference>
<dbReference type="InterPro" id="IPR011747">
    <property type="entry name" value="CHP02241"/>
</dbReference>
<dbReference type="RefSeq" id="WP_135067453.1">
    <property type="nucleotide sequence ID" value="NZ_CP038266.1"/>
</dbReference>
<dbReference type="Proteomes" id="UP000295748">
    <property type="component" value="Chromosome"/>
</dbReference>
<evidence type="ECO:0000313" key="2">
    <source>
        <dbReference type="Proteomes" id="UP000295748"/>
    </source>
</evidence>
<evidence type="ECO:0000313" key="1">
    <source>
        <dbReference type="EMBL" id="QBR89194.1"/>
    </source>
</evidence>
<accession>A0ABX5SWI8</accession>
<protein>
    <submittedName>
        <fullName evidence="1">Phage tail protein</fullName>
    </submittedName>
</protein>
<reference evidence="1 2" key="1">
    <citation type="submission" date="2019-03" db="EMBL/GenBank/DDBJ databases">
        <authorList>
            <person name="Dong K."/>
        </authorList>
    </citation>
    <scope>NUCLEOTIDE SEQUENCE [LARGE SCALE GENOMIC DNA]</scope>
    <source>
        <strain evidence="2">dk512</strain>
    </source>
</reference>
<name>A0ABX5SWI8_9MICO</name>